<gene>
    <name evidence="1" type="ORF">GCM10023213_16980</name>
</gene>
<dbReference type="RefSeq" id="WP_345735945.1">
    <property type="nucleotide sequence ID" value="NZ_BAABIA010000003.1"/>
</dbReference>
<reference evidence="2" key="1">
    <citation type="journal article" date="2019" name="Int. J. Syst. Evol. Microbiol.">
        <title>The Global Catalogue of Microorganisms (GCM) 10K type strain sequencing project: providing services to taxonomists for standard genome sequencing and annotation.</title>
        <authorList>
            <consortium name="The Broad Institute Genomics Platform"/>
            <consortium name="The Broad Institute Genome Sequencing Center for Infectious Disease"/>
            <person name="Wu L."/>
            <person name="Ma J."/>
        </authorList>
    </citation>
    <scope>NUCLEOTIDE SEQUENCE [LARGE SCALE GENOMIC DNA]</scope>
    <source>
        <strain evidence="2">JCM 18053</strain>
    </source>
</reference>
<dbReference type="EMBL" id="BAABIA010000003">
    <property type="protein sequence ID" value="GAA5138349.1"/>
    <property type="molecule type" value="Genomic_DNA"/>
</dbReference>
<protein>
    <recommendedName>
        <fullName evidence="3">DUF2314 domain-containing protein</fullName>
    </recommendedName>
</protein>
<name>A0ABP9P0G0_9BACT</name>
<keyword evidence="2" id="KW-1185">Reference proteome</keyword>
<comment type="caution">
    <text evidence="1">The sequence shown here is derived from an EMBL/GenBank/DDBJ whole genome shotgun (WGS) entry which is preliminary data.</text>
</comment>
<evidence type="ECO:0000313" key="2">
    <source>
        <dbReference type="Proteomes" id="UP001499852"/>
    </source>
</evidence>
<organism evidence="1 2">
    <name type="scientific">Prosthecobacter algae</name>
    <dbReference type="NCBI Taxonomy" id="1144682"/>
    <lineage>
        <taxon>Bacteria</taxon>
        <taxon>Pseudomonadati</taxon>
        <taxon>Verrucomicrobiota</taxon>
        <taxon>Verrucomicrobiia</taxon>
        <taxon>Verrucomicrobiales</taxon>
        <taxon>Verrucomicrobiaceae</taxon>
        <taxon>Prosthecobacter</taxon>
    </lineage>
</organism>
<dbReference type="Proteomes" id="UP001499852">
    <property type="component" value="Unassembled WGS sequence"/>
</dbReference>
<evidence type="ECO:0000313" key="1">
    <source>
        <dbReference type="EMBL" id="GAA5138349.1"/>
    </source>
</evidence>
<proteinExistence type="predicted"/>
<evidence type="ECO:0008006" key="3">
    <source>
        <dbReference type="Google" id="ProtNLM"/>
    </source>
</evidence>
<accession>A0ABP9P0G0</accession>
<sequence>MWPFTEPQNTATFASRHIFTGDVICHVYHSWEDGSWSFLPDRETQSEDGLIVCLHNIYERDPSIGDLADLPYGWKATRAGKDQPWERMKDHPYAEHSTHGYYLIEVANYPTVQPKPPSESARKDLAPGDLVKLFFRFSAEDSPFEDYDTERMWVSIQHVDEDEGRYQGVLDNDPQHEGAISCGDSLWFSPNHVFAIHG</sequence>